<evidence type="ECO:0000313" key="1">
    <source>
        <dbReference type="EMBL" id="MBW0533400.1"/>
    </source>
</evidence>
<dbReference type="AlphaFoldDB" id="A0A9Q3F1U9"/>
<protein>
    <submittedName>
        <fullName evidence="1">Uncharacterized protein</fullName>
    </submittedName>
</protein>
<evidence type="ECO:0000313" key="2">
    <source>
        <dbReference type="Proteomes" id="UP000765509"/>
    </source>
</evidence>
<sequence>MRRGIAGLMSNGIMNHINFFTIQFITTFSIRIRWGIGNLSYSLHNTFSIDPGYGNLRAGIDWSTTNWDGHSNISPPVHIPLPRTSHYIKISAFNSIKKFTRLPPQTVGHQKAKNGHGYGQDPESLIWSKMAPRPFWGYFSRIMGTRPLL</sequence>
<name>A0A9Q3F1U9_9BASI</name>
<accession>A0A9Q3F1U9</accession>
<organism evidence="1 2">
    <name type="scientific">Austropuccinia psidii MF-1</name>
    <dbReference type="NCBI Taxonomy" id="1389203"/>
    <lineage>
        <taxon>Eukaryota</taxon>
        <taxon>Fungi</taxon>
        <taxon>Dikarya</taxon>
        <taxon>Basidiomycota</taxon>
        <taxon>Pucciniomycotina</taxon>
        <taxon>Pucciniomycetes</taxon>
        <taxon>Pucciniales</taxon>
        <taxon>Sphaerophragmiaceae</taxon>
        <taxon>Austropuccinia</taxon>
    </lineage>
</organism>
<dbReference type="EMBL" id="AVOT02038509">
    <property type="protein sequence ID" value="MBW0533400.1"/>
    <property type="molecule type" value="Genomic_DNA"/>
</dbReference>
<proteinExistence type="predicted"/>
<keyword evidence="2" id="KW-1185">Reference proteome</keyword>
<gene>
    <name evidence="1" type="ORF">O181_073115</name>
</gene>
<comment type="caution">
    <text evidence="1">The sequence shown here is derived from an EMBL/GenBank/DDBJ whole genome shotgun (WGS) entry which is preliminary data.</text>
</comment>
<dbReference type="Proteomes" id="UP000765509">
    <property type="component" value="Unassembled WGS sequence"/>
</dbReference>
<reference evidence="1" key="1">
    <citation type="submission" date="2021-03" db="EMBL/GenBank/DDBJ databases">
        <title>Draft genome sequence of rust myrtle Austropuccinia psidii MF-1, a brazilian biotype.</title>
        <authorList>
            <person name="Quecine M.C."/>
            <person name="Pachon D.M.R."/>
            <person name="Bonatelli M.L."/>
            <person name="Correr F.H."/>
            <person name="Franceschini L.M."/>
            <person name="Leite T.F."/>
            <person name="Margarido G.R.A."/>
            <person name="Almeida C.A."/>
            <person name="Ferrarezi J.A."/>
            <person name="Labate C.A."/>
        </authorList>
    </citation>
    <scope>NUCLEOTIDE SEQUENCE</scope>
    <source>
        <strain evidence="1">MF-1</strain>
    </source>
</reference>